<dbReference type="RefSeq" id="WP_155701288.1">
    <property type="nucleotide sequence ID" value="NZ_CP034235.1"/>
</dbReference>
<dbReference type="OrthoDB" id="9807202at2"/>
<dbReference type="EC" id="3.5.1.44" evidence="3"/>
<comment type="similarity">
    <text evidence="3">Belongs to the CheD family.</text>
</comment>
<dbReference type="GO" id="GO:0050568">
    <property type="term" value="F:protein-glutamine glutaminase activity"/>
    <property type="evidence" value="ECO:0007669"/>
    <property type="project" value="UniProtKB-UniRule"/>
</dbReference>
<dbReference type="InterPro" id="IPR011324">
    <property type="entry name" value="Cytotoxic_necrot_fac-like_cat"/>
</dbReference>
<comment type="function">
    <text evidence="3">Probably deamidates glutamine residues to glutamate on methyl-accepting chemotaxis receptors (MCPs), playing an important role in chemotaxis.</text>
</comment>
<dbReference type="SUPFAM" id="SSF64438">
    <property type="entry name" value="CNF1/YfiH-like putative cysteine hydrolases"/>
    <property type="match status" value="1"/>
</dbReference>
<dbReference type="AlphaFoldDB" id="A0A6B8RKX0"/>
<keyword evidence="2 3" id="KW-0378">Hydrolase</keyword>
<evidence type="ECO:0000256" key="1">
    <source>
        <dbReference type="ARBA" id="ARBA00022500"/>
    </source>
</evidence>
<dbReference type="Pfam" id="PF03975">
    <property type="entry name" value="CheD"/>
    <property type="match status" value="1"/>
</dbReference>
<dbReference type="PANTHER" id="PTHR35147">
    <property type="entry name" value="CHEMORECEPTOR GLUTAMINE DEAMIDASE CHED-RELATED"/>
    <property type="match status" value="1"/>
</dbReference>
<dbReference type="Proteomes" id="UP000426246">
    <property type="component" value="Chromosome"/>
</dbReference>
<dbReference type="CDD" id="cd16352">
    <property type="entry name" value="CheD"/>
    <property type="match status" value="1"/>
</dbReference>
<proteinExistence type="inferred from homology"/>
<protein>
    <recommendedName>
        <fullName evidence="3">Probable chemoreceptor glutamine deamidase CheD</fullName>
        <ecNumber evidence="3">3.5.1.44</ecNumber>
    </recommendedName>
</protein>
<dbReference type="EMBL" id="CP034235">
    <property type="protein sequence ID" value="QGQ96252.1"/>
    <property type="molecule type" value="Genomic_DNA"/>
</dbReference>
<accession>A0A6B8RKX0</accession>
<dbReference type="HAMAP" id="MF_01440">
    <property type="entry name" value="CheD"/>
    <property type="match status" value="1"/>
</dbReference>
<keyword evidence="1 3" id="KW-0145">Chemotaxis</keyword>
<organism evidence="4 5">
    <name type="scientific">Paenibacillus psychroresistens</name>
    <dbReference type="NCBI Taxonomy" id="1778678"/>
    <lineage>
        <taxon>Bacteria</taxon>
        <taxon>Bacillati</taxon>
        <taxon>Bacillota</taxon>
        <taxon>Bacilli</taxon>
        <taxon>Bacillales</taxon>
        <taxon>Paenibacillaceae</taxon>
        <taxon>Paenibacillus</taxon>
    </lineage>
</organism>
<dbReference type="KEGG" id="ppsc:EHS13_15880"/>
<evidence type="ECO:0000313" key="4">
    <source>
        <dbReference type="EMBL" id="QGQ96252.1"/>
    </source>
</evidence>
<dbReference type="Gene3D" id="3.30.1330.200">
    <property type="match status" value="1"/>
</dbReference>
<dbReference type="InterPro" id="IPR038592">
    <property type="entry name" value="CheD-like_sf"/>
</dbReference>
<dbReference type="PANTHER" id="PTHR35147:SF1">
    <property type="entry name" value="CHEMORECEPTOR GLUTAMINE DEAMIDASE CHED-RELATED"/>
    <property type="match status" value="1"/>
</dbReference>
<sequence>MIQDNFIKVAMADLKVVNLTGILKTTGLGSCVGVTLYDAKAKVAGMAHVMLPSSEIAKEGTLNVAKYADTAIPDMIEKMKALGANVSRLEAKMAGGAQMFAFSSQSDTMRIGPRNAESCKEMLKKFAIPLKAEDTGGSYGRTIEFNCETGMLLIRSVQHGIKEL</sequence>
<dbReference type="GO" id="GO:0006935">
    <property type="term" value="P:chemotaxis"/>
    <property type="evidence" value="ECO:0007669"/>
    <property type="project" value="UniProtKB-UniRule"/>
</dbReference>
<evidence type="ECO:0000313" key="5">
    <source>
        <dbReference type="Proteomes" id="UP000426246"/>
    </source>
</evidence>
<evidence type="ECO:0000256" key="2">
    <source>
        <dbReference type="ARBA" id="ARBA00022801"/>
    </source>
</evidence>
<gene>
    <name evidence="3" type="primary">cheD</name>
    <name evidence="4" type="ORF">EHS13_15880</name>
</gene>
<reference evidence="5" key="1">
    <citation type="submission" date="2018-11" db="EMBL/GenBank/DDBJ databases">
        <title>Complete genome sequence of Paenibacillus sp. ML311-T8.</title>
        <authorList>
            <person name="Nam Y.-D."/>
            <person name="Kang J."/>
            <person name="Chung W.-H."/>
            <person name="Park Y.S."/>
        </authorList>
    </citation>
    <scope>NUCLEOTIDE SEQUENCE [LARGE SCALE GENOMIC DNA]</scope>
    <source>
        <strain evidence="5">ML311-T8</strain>
    </source>
</reference>
<name>A0A6B8RKX0_9BACL</name>
<dbReference type="InterPro" id="IPR005659">
    <property type="entry name" value="Chemorcpt_Glu_NH3ase_CheD"/>
</dbReference>
<comment type="catalytic activity">
    <reaction evidence="3">
        <text>L-glutaminyl-[protein] + H2O = L-glutamyl-[protein] + NH4(+)</text>
        <dbReference type="Rhea" id="RHEA:16441"/>
        <dbReference type="Rhea" id="RHEA-COMP:10207"/>
        <dbReference type="Rhea" id="RHEA-COMP:10208"/>
        <dbReference type="ChEBI" id="CHEBI:15377"/>
        <dbReference type="ChEBI" id="CHEBI:28938"/>
        <dbReference type="ChEBI" id="CHEBI:29973"/>
        <dbReference type="ChEBI" id="CHEBI:30011"/>
        <dbReference type="EC" id="3.5.1.44"/>
    </reaction>
</comment>
<keyword evidence="5" id="KW-1185">Reference proteome</keyword>
<evidence type="ECO:0000256" key="3">
    <source>
        <dbReference type="HAMAP-Rule" id="MF_01440"/>
    </source>
</evidence>